<keyword evidence="13" id="KW-0998">Cell outer membrane</keyword>
<dbReference type="PANTHER" id="PTHR33619:SF3">
    <property type="entry name" value="POLYSACCHARIDE EXPORT PROTEIN GFCE-RELATED"/>
    <property type="match status" value="1"/>
</dbReference>
<keyword evidence="6" id="KW-0812">Transmembrane</keyword>
<dbReference type="RefSeq" id="WP_045972717.1">
    <property type="nucleotide sequence ID" value="NZ_CP090145.1"/>
</dbReference>
<keyword evidence="8" id="KW-0625">Polysaccharide transport</keyword>
<dbReference type="Proteomes" id="UP000830454">
    <property type="component" value="Chromosome"/>
</dbReference>
<keyword evidence="14" id="KW-0449">Lipoprotein</keyword>
<comment type="subcellular location">
    <subcellularLocation>
        <location evidence="1">Cell outer membrane</location>
        <topology evidence="1">Multi-pass membrane protein</topology>
    </subcellularLocation>
</comment>
<dbReference type="PROSITE" id="PS51257">
    <property type="entry name" value="PROKAR_LIPOPROTEIN"/>
    <property type="match status" value="1"/>
</dbReference>
<evidence type="ECO:0000256" key="5">
    <source>
        <dbReference type="ARBA" id="ARBA00022597"/>
    </source>
</evidence>
<evidence type="ECO:0000259" key="16">
    <source>
        <dbReference type="Pfam" id="PF22461"/>
    </source>
</evidence>
<keyword evidence="9" id="KW-0406">Ion transport</keyword>
<dbReference type="InterPro" id="IPR054765">
    <property type="entry name" value="SLBB_dom"/>
</dbReference>
<accession>A0ABY4HN00</accession>
<evidence type="ECO:0000259" key="15">
    <source>
        <dbReference type="Pfam" id="PF02563"/>
    </source>
</evidence>
<evidence type="ECO:0000256" key="14">
    <source>
        <dbReference type="ARBA" id="ARBA00023288"/>
    </source>
</evidence>
<feature type="domain" description="Polysaccharide export protein N-terminal" evidence="15">
    <location>
        <begin position="44"/>
        <end position="145"/>
    </location>
</feature>
<keyword evidence="10" id="KW-0626">Porin</keyword>
<protein>
    <submittedName>
        <fullName evidence="17">Polysaccharide biosynthesis/export family protein</fullName>
    </submittedName>
</protein>
<evidence type="ECO:0000256" key="1">
    <source>
        <dbReference type="ARBA" id="ARBA00004571"/>
    </source>
</evidence>
<name>A0ABY4HN00_9FLAO</name>
<evidence type="ECO:0000256" key="6">
    <source>
        <dbReference type="ARBA" id="ARBA00022692"/>
    </source>
</evidence>
<keyword evidence="11" id="KW-0472">Membrane</keyword>
<proteinExistence type="inferred from homology"/>
<sequence length="267" mass="30068">MMKIKHILPFIVLSILFTSCIPNKDLVYLQNPKKDNQAIEVNAAASKPYRVQTNDILNISIKALDQKLVEMFNPSTSQNQSANQVSPQNLYFNGFSVDDHGNIRIPVLGEVNVMGYTVEEIRETIEKRLLDEYFKYESRIFVTVKLAGLRYTVNGEIGSPGTNVLYQDKATIMEAIANSGDITLTGDRKNVQIIRKYPHGFETYTINLTEASAIESPYFYLQPNDYIYIKPLKQKSWGTGTTGVQTISTIITALSLITTTILLTRNL</sequence>
<dbReference type="Gene3D" id="3.10.560.10">
    <property type="entry name" value="Outer membrane lipoprotein wza domain like"/>
    <property type="match status" value="1"/>
</dbReference>
<evidence type="ECO:0000313" key="18">
    <source>
        <dbReference type="Proteomes" id="UP000830454"/>
    </source>
</evidence>
<keyword evidence="5" id="KW-0762">Sugar transport</keyword>
<reference evidence="17" key="2">
    <citation type="submission" date="2022-04" db="EMBL/GenBank/DDBJ databases">
        <title>Complete Genome Sequence of Flavobacterium sediminilitoris YSM-43, Isolated from a Tidal Sediment.</title>
        <authorList>
            <person name="Lee P.A."/>
        </authorList>
    </citation>
    <scope>NUCLEOTIDE SEQUENCE</scope>
    <source>
        <strain evidence="17">YSM-43</strain>
    </source>
</reference>
<evidence type="ECO:0000256" key="12">
    <source>
        <dbReference type="ARBA" id="ARBA00023139"/>
    </source>
</evidence>
<evidence type="ECO:0000256" key="9">
    <source>
        <dbReference type="ARBA" id="ARBA00023065"/>
    </source>
</evidence>
<dbReference type="Pfam" id="PF02563">
    <property type="entry name" value="Poly_export"/>
    <property type="match status" value="1"/>
</dbReference>
<keyword evidence="12" id="KW-0564">Palmitate</keyword>
<reference evidence="17" key="1">
    <citation type="submission" date="2021-12" db="EMBL/GenBank/DDBJ databases">
        <authorList>
            <person name="Cha I.-T."/>
            <person name="Lee K.-E."/>
            <person name="Park S.-J."/>
        </authorList>
    </citation>
    <scope>NUCLEOTIDE SEQUENCE</scope>
    <source>
        <strain evidence="17">YSM-43</strain>
    </source>
</reference>
<feature type="domain" description="SLBB" evidence="16">
    <location>
        <begin position="150"/>
        <end position="229"/>
    </location>
</feature>
<keyword evidence="7" id="KW-0732">Signal</keyword>
<evidence type="ECO:0000313" key="17">
    <source>
        <dbReference type="EMBL" id="UOX34041.1"/>
    </source>
</evidence>
<evidence type="ECO:0000256" key="7">
    <source>
        <dbReference type="ARBA" id="ARBA00022729"/>
    </source>
</evidence>
<organism evidence="17 18">
    <name type="scientific">Flavobacterium sediminilitoris</name>
    <dbReference type="NCBI Taxonomy" id="2024526"/>
    <lineage>
        <taxon>Bacteria</taxon>
        <taxon>Pseudomonadati</taxon>
        <taxon>Bacteroidota</taxon>
        <taxon>Flavobacteriia</taxon>
        <taxon>Flavobacteriales</taxon>
        <taxon>Flavobacteriaceae</taxon>
        <taxon>Flavobacterium</taxon>
    </lineage>
</organism>
<dbReference type="PANTHER" id="PTHR33619">
    <property type="entry name" value="POLYSACCHARIDE EXPORT PROTEIN GFCE-RELATED"/>
    <property type="match status" value="1"/>
</dbReference>
<evidence type="ECO:0000256" key="4">
    <source>
        <dbReference type="ARBA" id="ARBA00022452"/>
    </source>
</evidence>
<dbReference type="InterPro" id="IPR049712">
    <property type="entry name" value="Poly_export"/>
</dbReference>
<evidence type="ECO:0000256" key="13">
    <source>
        <dbReference type="ARBA" id="ARBA00023237"/>
    </source>
</evidence>
<dbReference type="Pfam" id="PF22461">
    <property type="entry name" value="SLBB_2"/>
    <property type="match status" value="1"/>
</dbReference>
<comment type="similarity">
    <text evidence="2">Belongs to the BexD/CtrA/VexA family.</text>
</comment>
<evidence type="ECO:0000256" key="10">
    <source>
        <dbReference type="ARBA" id="ARBA00023114"/>
    </source>
</evidence>
<evidence type="ECO:0000256" key="11">
    <source>
        <dbReference type="ARBA" id="ARBA00023136"/>
    </source>
</evidence>
<gene>
    <name evidence="17" type="ORF">LXD69_00680</name>
</gene>
<evidence type="ECO:0000256" key="2">
    <source>
        <dbReference type="ARBA" id="ARBA00009450"/>
    </source>
</evidence>
<evidence type="ECO:0000256" key="3">
    <source>
        <dbReference type="ARBA" id="ARBA00022448"/>
    </source>
</evidence>
<evidence type="ECO:0000256" key="8">
    <source>
        <dbReference type="ARBA" id="ARBA00023047"/>
    </source>
</evidence>
<keyword evidence="3" id="KW-0813">Transport</keyword>
<dbReference type="InterPro" id="IPR003715">
    <property type="entry name" value="Poly_export_N"/>
</dbReference>
<keyword evidence="18" id="KW-1185">Reference proteome</keyword>
<dbReference type="EMBL" id="CP090145">
    <property type="protein sequence ID" value="UOX34041.1"/>
    <property type="molecule type" value="Genomic_DNA"/>
</dbReference>
<keyword evidence="4" id="KW-1134">Transmembrane beta strand</keyword>